<evidence type="ECO:0000256" key="1">
    <source>
        <dbReference type="SAM" id="SignalP"/>
    </source>
</evidence>
<accession>A0A1L3EP87</accession>
<evidence type="ECO:0008006" key="4">
    <source>
        <dbReference type="Google" id="ProtNLM"/>
    </source>
</evidence>
<dbReference type="RefSeq" id="WP_052767290.1">
    <property type="nucleotide sequence ID" value="NZ_CP017480.1"/>
</dbReference>
<dbReference type="KEGG" id="lrz:BJI69_02185"/>
<protein>
    <recommendedName>
        <fullName evidence="4">Lipoprotein</fullName>
    </recommendedName>
</protein>
<proteinExistence type="predicted"/>
<reference evidence="3" key="1">
    <citation type="submission" date="2016-09" db="EMBL/GenBank/DDBJ databases">
        <authorList>
            <person name="Lysoe E."/>
        </authorList>
    </citation>
    <scope>NUCLEOTIDE SEQUENCE [LARGE SCALE GENOMIC DNA]</scope>
    <source>
        <strain evidence="3">LJ96T</strain>
    </source>
</reference>
<organism evidence="2 3">
    <name type="scientific">Luteibacter rhizovicinus DSM 16549</name>
    <dbReference type="NCBI Taxonomy" id="1440763"/>
    <lineage>
        <taxon>Bacteria</taxon>
        <taxon>Pseudomonadati</taxon>
        <taxon>Pseudomonadota</taxon>
        <taxon>Gammaproteobacteria</taxon>
        <taxon>Lysobacterales</taxon>
        <taxon>Rhodanobacteraceae</taxon>
        <taxon>Luteibacter</taxon>
    </lineage>
</organism>
<sequence length="96" mass="9915">MAAVRIALSVFVVGLLAGCAGSRQVTPPDGDQALLVSCDSGSQTIGDCYNKATGLCHGPYEVVDRSEGAQVNYSSTPYKSAGGAMPKRDIMIQCST</sequence>
<name>A0A1L3EP87_9GAMM</name>
<evidence type="ECO:0000313" key="2">
    <source>
        <dbReference type="EMBL" id="APG02832.1"/>
    </source>
</evidence>
<keyword evidence="3" id="KW-1185">Reference proteome</keyword>
<dbReference type="STRING" id="1440763.BJI69_02185"/>
<feature type="signal peptide" evidence="1">
    <location>
        <begin position="1"/>
        <end position="17"/>
    </location>
</feature>
<feature type="chain" id="PRO_5009853163" description="Lipoprotein" evidence="1">
    <location>
        <begin position="18"/>
        <end position="96"/>
    </location>
</feature>
<dbReference type="Proteomes" id="UP000182987">
    <property type="component" value="Chromosome"/>
</dbReference>
<dbReference type="PROSITE" id="PS51257">
    <property type="entry name" value="PROKAR_LIPOPROTEIN"/>
    <property type="match status" value="1"/>
</dbReference>
<dbReference type="EMBL" id="CP017480">
    <property type="protein sequence ID" value="APG02832.1"/>
    <property type="molecule type" value="Genomic_DNA"/>
</dbReference>
<evidence type="ECO:0000313" key="3">
    <source>
        <dbReference type="Proteomes" id="UP000182987"/>
    </source>
</evidence>
<gene>
    <name evidence="2" type="ORF">BJI69_02185</name>
</gene>
<dbReference type="OrthoDB" id="5568555at2"/>
<dbReference type="AlphaFoldDB" id="A0A1L3EP87"/>
<keyword evidence="1" id="KW-0732">Signal</keyword>